<comment type="caution">
    <text evidence="8">The sequence shown here is derived from an EMBL/GenBank/DDBJ whole genome shotgun (WGS) entry which is preliminary data.</text>
</comment>
<gene>
    <name evidence="8" type="ORF">GCK32_006277</name>
</gene>
<keyword evidence="9" id="KW-1185">Reference proteome</keyword>
<evidence type="ECO:0000256" key="2">
    <source>
        <dbReference type="ARBA" id="ARBA00005607"/>
    </source>
</evidence>
<dbReference type="InterPro" id="IPR007009">
    <property type="entry name" value="Shq1_C"/>
</dbReference>
<evidence type="ECO:0000259" key="6">
    <source>
        <dbReference type="PROSITE" id="PS50600"/>
    </source>
</evidence>
<dbReference type="InterPro" id="IPR003653">
    <property type="entry name" value="Peptidase_C48_C"/>
</dbReference>
<feature type="domain" description="Ubiquitin-like protease family profile" evidence="6">
    <location>
        <begin position="24"/>
        <end position="186"/>
    </location>
</feature>
<dbReference type="InterPro" id="IPR048696">
    <property type="entry name" value="SHQ1-like_CS"/>
</dbReference>
<sequence>MCSSLFRGSEDVEKDCKILSYGDVVLYASDLYTLNPGMWLNDNIISFACEYLMSKAAHEIKEQVAIVSAASCELIRYSGDMEIVREIFFSLGFFKKEKILFILNDRDDPTIVGGNHWSLLVFDRGNARFEYYDSMRPAKEAVARQLVNTIKPALDATEVSFVIVDCPQQRNSFDCGMYVIEFVRHELKLSKESISLGISSNYIETERRHWQEIIISLSKSQYMITPVFSIVQDDRWLTFTIRAPYAKIADAEIEYGEDIFMFSSPPYFLRVHLPREVVDDNTGTAKYDSSLGEFTVRVPKRNVGENFPGLDMITELLNPQKKISAQKMVEEIRGTDDEEEDVDGNDYLIEQKVADIQAGCSDNVSDECGYGFACRRKGVLGQLSEEIGKLVELSDPEHSEIHERSTRCAECDIKAFDAERYLLDLMNPEDDLQRVITLDFGLKLNVDAEDRQRLKDFPKKRLPMLSIDEQRTAALSLIDIVFAFAYDSRINEWEACCESGWNITKLSPTLAFLCRWSNAKEAFVGSVRRSLCYPLYRNWDLSMKVVADAKHIICTGRAALLHVLCKIHGILIGSGEFRYLFNDLFITDYCLWIQSADEDVLKWLQKEVTDVEICKSDLELDLEEIELEGQMAMLKVNAPPQLDSDDEPE</sequence>
<dbReference type="InterPro" id="IPR039742">
    <property type="entry name" value="Shq1"/>
</dbReference>
<feature type="domain" description="CS" evidence="7">
    <location>
        <begin position="223"/>
        <end position="311"/>
    </location>
</feature>
<dbReference type="Pfam" id="PF21413">
    <property type="entry name" value="SHQ1-like_CS"/>
    <property type="match status" value="1"/>
</dbReference>
<accession>A0AAN8J338</accession>
<keyword evidence="5" id="KW-0378">Hydrolase</keyword>
<evidence type="ECO:0000256" key="5">
    <source>
        <dbReference type="ARBA" id="ARBA00022801"/>
    </source>
</evidence>
<dbReference type="PROSITE" id="PS51203">
    <property type="entry name" value="CS"/>
    <property type="match status" value="1"/>
</dbReference>
<comment type="similarity">
    <text evidence="1">Belongs to the peptidase C48 family.</text>
</comment>
<protein>
    <recommendedName>
        <fullName evidence="3">Protein SHQ1 homolog</fullName>
    </recommendedName>
</protein>
<dbReference type="GO" id="GO:0005654">
    <property type="term" value="C:nucleoplasm"/>
    <property type="evidence" value="ECO:0007669"/>
    <property type="project" value="TreeGrafter"/>
</dbReference>
<evidence type="ECO:0000256" key="4">
    <source>
        <dbReference type="ARBA" id="ARBA00022670"/>
    </source>
</evidence>
<dbReference type="InterPro" id="IPR007052">
    <property type="entry name" value="CS_dom"/>
</dbReference>
<dbReference type="Proteomes" id="UP001331761">
    <property type="component" value="Unassembled WGS sequence"/>
</dbReference>
<dbReference type="GO" id="GO:0008234">
    <property type="term" value="F:cysteine-type peptidase activity"/>
    <property type="evidence" value="ECO:0007669"/>
    <property type="project" value="InterPro"/>
</dbReference>
<evidence type="ECO:0000256" key="3">
    <source>
        <dbReference type="ARBA" id="ARBA00013750"/>
    </source>
</evidence>
<dbReference type="GO" id="GO:0006508">
    <property type="term" value="P:proteolysis"/>
    <property type="evidence" value="ECO:0007669"/>
    <property type="project" value="UniProtKB-KW"/>
</dbReference>
<evidence type="ECO:0000313" key="8">
    <source>
        <dbReference type="EMBL" id="KAK5983419.1"/>
    </source>
</evidence>
<dbReference type="GO" id="GO:0000493">
    <property type="term" value="P:box H/ACA snoRNP assembly"/>
    <property type="evidence" value="ECO:0007669"/>
    <property type="project" value="InterPro"/>
</dbReference>
<comment type="similarity">
    <text evidence="2">Belongs to the SHQ1 family.</text>
</comment>
<dbReference type="PROSITE" id="PS50600">
    <property type="entry name" value="ULP_PROTEASE"/>
    <property type="match status" value="1"/>
</dbReference>
<evidence type="ECO:0000313" key="9">
    <source>
        <dbReference type="Proteomes" id="UP001331761"/>
    </source>
</evidence>
<evidence type="ECO:0000256" key="1">
    <source>
        <dbReference type="ARBA" id="ARBA00005234"/>
    </source>
</evidence>
<dbReference type="GO" id="GO:0051082">
    <property type="term" value="F:unfolded protein binding"/>
    <property type="evidence" value="ECO:0007669"/>
    <property type="project" value="TreeGrafter"/>
</dbReference>
<dbReference type="Gene3D" id="3.40.395.10">
    <property type="entry name" value="Adenoviral Proteinase, Chain A"/>
    <property type="match status" value="1"/>
</dbReference>
<dbReference type="InterPro" id="IPR008978">
    <property type="entry name" value="HSP20-like_chaperone"/>
</dbReference>
<dbReference type="SUPFAM" id="SSF54001">
    <property type="entry name" value="Cysteine proteinases"/>
    <property type="match status" value="1"/>
</dbReference>
<organism evidence="8 9">
    <name type="scientific">Trichostrongylus colubriformis</name>
    <name type="common">Black scour worm</name>
    <dbReference type="NCBI Taxonomy" id="6319"/>
    <lineage>
        <taxon>Eukaryota</taxon>
        <taxon>Metazoa</taxon>
        <taxon>Ecdysozoa</taxon>
        <taxon>Nematoda</taxon>
        <taxon>Chromadorea</taxon>
        <taxon>Rhabditida</taxon>
        <taxon>Rhabditina</taxon>
        <taxon>Rhabditomorpha</taxon>
        <taxon>Strongyloidea</taxon>
        <taxon>Trichostrongylidae</taxon>
        <taxon>Trichostrongylus</taxon>
    </lineage>
</organism>
<proteinExistence type="inferred from homology"/>
<dbReference type="AlphaFoldDB" id="A0AAN8J338"/>
<name>A0AAN8J338_TRICO</name>
<dbReference type="Gene3D" id="2.60.40.790">
    <property type="match status" value="1"/>
</dbReference>
<dbReference type="PANTHER" id="PTHR12967">
    <property type="entry name" value="PROTEIN SHQ1 HOMOLOG"/>
    <property type="match status" value="1"/>
</dbReference>
<dbReference type="GO" id="GO:0005737">
    <property type="term" value="C:cytoplasm"/>
    <property type="evidence" value="ECO:0007669"/>
    <property type="project" value="TreeGrafter"/>
</dbReference>
<dbReference type="Pfam" id="PF04925">
    <property type="entry name" value="SHQ1"/>
    <property type="match status" value="1"/>
</dbReference>
<dbReference type="Pfam" id="PF02902">
    <property type="entry name" value="Peptidase_C48"/>
    <property type="match status" value="1"/>
</dbReference>
<dbReference type="InterPro" id="IPR038765">
    <property type="entry name" value="Papain-like_cys_pep_sf"/>
</dbReference>
<evidence type="ECO:0000259" key="7">
    <source>
        <dbReference type="PROSITE" id="PS51203"/>
    </source>
</evidence>
<reference evidence="8 9" key="1">
    <citation type="submission" date="2019-10" db="EMBL/GenBank/DDBJ databases">
        <title>Assembly and Annotation for the nematode Trichostrongylus colubriformis.</title>
        <authorList>
            <person name="Martin J."/>
        </authorList>
    </citation>
    <scope>NUCLEOTIDE SEQUENCE [LARGE SCALE GENOMIC DNA]</scope>
    <source>
        <strain evidence="8">G859</strain>
        <tissue evidence="8">Whole worm</tissue>
    </source>
</reference>
<dbReference type="EMBL" id="WIXE01004020">
    <property type="protein sequence ID" value="KAK5983419.1"/>
    <property type="molecule type" value="Genomic_DNA"/>
</dbReference>
<dbReference type="PANTHER" id="PTHR12967:SF0">
    <property type="entry name" value="PROTEIN SHQ1 HOMOLOG"/>
    <property type="match status" value="1"/>
</dbReference>
<keyword evidence="4" id="KW-0645">Protease</keyword>